<feature type="compositionally biased region" description="Basic and acidic residues" evidence="9">
    <location>
        <begin position="105"/>
        <end position="121"/>
    </location>
</feature>
<organism evidence="13 14">
    <name type="scientific">Cryptolaemus montrouzieri</name>
    <dbReference type="NCBI Taxonomy" id="559131"/>
    <lineage>
        <taxon>Eukaryota</taxon>
        <taxon>Metazoa</taxon>
        <taxon>Ecdysozoa</taxon>
        <taxon>Arthropoda</taxon>
        <taxon>Hexapoda</taxon>
        <taxon>Insecta</taxon>
        <taxon>Pterygota</taxon>
        <taxon>Neoptera</taxon>
        <taxon>Endopterygota</taxon>
        <taxon>Coleoptera</taxon>
        <taxon>Polyphaga</taxon>
        <taxon>Cucujiformia</taxon>
        <taxon>Coccinelloidea</taxon>
        <taxon>Coccinellidae</taxon>
        <taxon>Scymninae</taxon>
        <taxon>Scymnini</taxon>
        <taxon>Cryptolaemus</taxon>
    </lineage>
</organism>
<name>A0ABD2NTQ3_9CUCU</name>
<evidence type="ECO:0000313" key="14">
    <source>
        <dbReference type="Proteomes" id="UP001516400"/>
    </source>
</evidence>
<proteinExistence type="inferred from homology"/>
<dbReference type="GO" id="GO:0046872">
    <property type="term" value="F:metal ion binding"/>
    <property type="evidence" value="ECO:0007669"/>
    <property type="project" value="UniProtKB-KW"/>
</dbReference>
<feature type="region of interest" description="Disordered" evidence="9">
    <location>
        <begin position="104"/>
        <end position="125"/>
    </location>
</feature>
<dbReference type="InterPro" id="IPR042089">
    <property type="entry name" value="Peptidase_M13_dom_2"/>
</dbReference>
<dbReference type="PANTHER" id="PTHR11733">
    <property type="entry name" value="ZINC METALLOPROTEASE FAMILY M13 NEPRILYSIN-RELATED"/>
    <property type="match status" value="1"/>
</dbReference>
<keyword evidence="4" id="KW-0645">Protease</keyword>
<evidence type="ECO:0000256" key="4">
    <source>
        <dbReference type="ARBA" id="ARBA00022670"/>
    </source>
</evidence>
<keyword evidence="6" id="KW-0378">Hydrolase</keyword>
<reference evidence="13 14" key="1">
    <citation type="journal article" date="2021" name="BMC Biol.">
        <title>Horizontally acquired antibacterial genes associated with adaptive radiation of ladybird beetles.</title>
        <authorList>
            <person name="Li H.S."/>
            <person name="Tang X.F."/>
            <person name="Huang Y.H."/>
            <person name="Xu Z.Y."/>
            <person name="Chen M.L."/>
            <person name="Du X.Y."/>
            <person name="Qiu B.Y."/>
            <person name="Chen P.T."/>
            <person name="Zhang W."/>
            <person name="Slipinski A."/>
            <person name="Escalona H.E."/>
            <person name="Waterhouse R.M."/>
            <person name="Zwick A."/>
            <person name="Pang H."/>
        </authorList>
    </citation>
    <scope>NUCLEOTIDE SEQUENCE [LARGE SCALE GENOMIC DNA]</scope>
    <source>
        <strain evidence="13">SYSU2018</strain>
    </source>
</reference>
<evidence type="ECO:0000256" key="5">
    <source>
        <dbReference type="ARBA" id="ARBA00022723"/>
    </source>
</evidence>
<keyword evidence="10" id="KW-0472">Membrane</keyword>
<dbReference type="EMBL" id="JABFTP020000144">
    <property type="protein sequence ID" value="KAL3282091.1"/>
    <property type="molecule type" value="Genomic_DNA"/>
</dbReference>
<sequence length="850" mass="99569">MMEYSYDVQNPDDCIQVRDESRRSSNKILYLLIIILLILIGIIIYLQFFNEPCSSEKKGRHSLPESIRNVPGLRTSTRKTTEAQVTQETKMRLDFRYGELSSAENDTKDRIPHQESTRKVDSISTPETTETLDFTQKTTMSTEFSSKSAVENDSDNNTCNKPECIHTAAQILSSMDLTKAPCEDFYGYACGNIDHHKKETLDIFDMKLFEGKKKPMFLTKFRTFYDSCIKYEDKFEYQKRISKAKDLLTRIGSFYTNNAQNPVINLTQFVANLILYDAMPFFDIQIDIDPENSTYIMKLLMPDQTSLSLDHWSSLSENKRKCLRKTGEGANEKALNMSHRYDYFLLCQKNYADYLDSISSSIEEFGFFGNMSEREVFTQVRDIRLFIEFEILSKFDEIPLPPNLQEQNIEREYTNIKIGHLKKKFPSIEWDYLFRVISGKNVTNETVIQMYNKEYFDDVFKKIISVNKLQLNNAFLSILANSLFENTVLPCHRHSRIEYCQKQSRRLMPDIANYLYKKSIKTNLLNEQNSHVLRIYEILRQQLYDTLQKQTWLDETSKASMKSKLDKIQVVTLNNTDTSSEKKYLEESYQNLIIQENDFQLNFFNLREFGNRKTFSLHGEKVTPENMYREFVDATKDEPVFFYTNDIVCIPYGLIKKVSPDLPEYMNLAVIGLPLAKVIGQAFDRIGIRYEVNLSQTAKSSYEYFTAKTTDMIERMNPIKFGKQEIYFKLNNDLSDSHRLADNTAMRLLTDLFITFEEQKLLPWISDNFSKNEIFFLQLTQGICEKKDIMDFMVHAYESPSLPPQLRIRNFFGNSKVFLDTFQCQKGSRMNILKEGLQFPYFPNITNRIR</sequence>
<gene>
    <name evidence="13" type="ORF">HHI36_005289</name>
</gene>
<evidence type="ECO:0000256" key="8">
    <source>
        <dbReference type="ARBA" id="ARBA00023049"/>
    </source>
</evidence>
<feature type="domain" description="Peptidase M13 N-terminal" evidence="12">
    <location>
        <begin position="181"/>
        <end position="570"/>
    </location>
</feature>
<dbReference type="InterPro" id="IPR008753">
    <property type="entry name" value="Peptidase_M13_N"/>
</dbReference>
<dbReference type="InterPro" id="IPR024079">
    <property type="entry name" value="MetalloPept_cat_dom_sf"/>
</dbReference>
<evidence type="ECO:0000256" key="6">
    <source>
        <dbReference type="ARBA" id="ARBA00022801"/>
    </source>
</evidence>
<dbReference type="Pfam" id="PF01431">
    <property type="entry name" value="Peptidase_M13"/>
    <property type="match status" value="1"/>
</dbReference>
<dbReference type="Gene3D" id="1.10.1380.10">
    <property type="entry name" value="Neutral endopeptidase , domain2"/>
    <property type="match status" value="1"/>
</dbReference>
<comment type="subcellular location">
    <subcellularLocation>
        <location evidence="2">Cell membrane</location>
        <topology evidence="2">Single-pass type II membrane protein</topology>
    </subcellularLocation>
</comment>
<dbReference type="Proteomes" id="UP001516400">
    <property type="component" value="Unassembled WGS sequence"/>
</dbReference>
<evidence type="ECO:0000259" key="11">
    <source>
        <dbReference type="Pfam" id="PF01431"/>
    </source>
</evidence>
<dbReference type="AlphaFoldDB" id="A0ABD2NTQ3"/>
<keyword evidence="10" id="KW-1133">Transmembrane helix</keyword>
<dbReference type="GO" id="GO:0005886">
    <property type="term" value="C:plasma membrane"/>
    <property type="evidence" value="ECO:0007669"/>
    <property type="project" value="UniProtKB-SubCell"/>
</dbReference>
<dbReference type="Gene3D" id="3.40.390.10">
    <property type="entry name" value="Collagenase (Catalytic Domain)"/>
    <property type="match status" value="1"/>
</dbReference>
<evidence type="ECO:0000256" key="1">
    <source>
        <dbReference type="ARBA" id="ARBA00001947"/>
    </source>
</evidence>
<evidence type="ECO:0000256" key="10">
    <source>
        <dbReference type="SAM" id="Phobius"/>
    </source>
</evidence>
<evidence type="ECO:0000313" key="13">
    <source>
        <dbReference type="EMBL" id="KAL3282091.1"/>
    </source>
</evidence>
<keyword evidence="5" id="KW-0479">Metal-binding</keyword>
<dbReference type="InterPro" id="IPR018497">
    <property type="entry name" value="Peptidase_M13_C"/>
</dbReference>
<dbReference type="PROSITE" id="PS51885">
    <property type="entry name" value="NEPRILYSIN"/>
    <property type="match status" value="1"/>
</dbReference>
<dbReference type="GO" id="GO:0006508">
    <property type="term" value="P:proteolysis"/>
    <property type="evidence" value="ECO:0007669"/>
    <property type="project" value="UniProtKB-KW"/>
</dbReference>
<comment type="cofactor">
    <cofactor evidence="1">
        <name>Zn(2+)</name>
        <dbReference type="ChEBI" id="CHEBI:29105"/>
    </cofactor>
</comment>
<evidence type="ECO:0000256" key="3">
    <source>
        <dbReference type="ARBA" id="ARBA00007357"/>
    </source>
</evidence>
<keyword evidence="7" id="KW-0862">Zinc</keyword>
<feature type="domain" description="Peptidase M13 C-terminal" evidence="11">
    <location>
        <begin position="644"/>
        <end position="832"/>
    </location>
</feature>
<comment type="caution">
    <text evidence="13">The sequence shown here is derived from an EMBL/GenBank/DDBJ whole genome shotgun (WGS) entry which is preliminary data.</text>
</comment>
<evidence type="ECO:0000256" key="2">
    <source>
        <dbReference type="ARBA" id="ARBA00004401"/>
    </source>
</evidence>
<dbReference type="SUPFAM" id="SSF55486">
    <property type="entry name" value="Metalloproteases ('zincins'), catalytic domain"/>
    <property type="match status" value="1"/>
</dbReference>
<keyword evidence="8" id="KW-0482">Metalloprotease</keyword>
<protein>
    <submittedName>
        <fullName evidence="13">Uncharacterized protein</fullName>
    </submittedName>
</protein>
<evidence type="ECO:0000256" key="7">
    <source>
        <dbReference type="ARBA" id="ARBA00022833"/>
    </source>
</evidence>
<dbReference type="GO" id="GO:0008237">
    <property type="term" value="F:metallopeptidase activity"/>
    <property type="evidence" value="ECO:0007669"/>
    <property type="project" value="UniProtKB-KW"/>
</dbReference>
<dbReference type="Pfam" id="PF05649">
    <property type="entry name" value="Peptidase_M13_N"/>
    <property type="match status" value="1"/>
</dbReference>
<accession>A0ABD2NTQ3</accession>
<comment type="similarity">
    <text evidence="3">Belongs to the peptidase M13 family.</text>
</comment>
<feature type="transmembrane region" description="Helical" evidence="10">
    <location>
        <begin position="28"/>
        <end position="48"/>
    </location>
</feature>
<evidence type="ECO:0000259" key="12">
    <source>
        <dbReference type="Pfam" id="PF05649"/>
    </source>
</evidence>
<keyword evidence="14" id="KW-1185">Reference proteome</keyword>
<dbReference type="PANTHER" id="PTHR11733:SF229">
    <property type="entry name" value="NEPRILYSIN-2-LIKE PROTEIN"/>
    <property type="match status" value="1"/>
</dbReference>
<evidence type="ECO:0000256" key="9">
    <source>
        <dbReference type="SAM" id="MobiDB-lite"/>
    </source>
</evidence>
<dbReference type="InterPro" id="IPR000718">
    <property type="entry name" value="Peptidase_M13"/>
</dbReference>
<keyword evidence="10" id="KW-0812">Transmembrane</keyword>